<evidence type="ECO:0000313" key="7">
    <source>
        <dbReference type="Proteomes" id="UP000623687"/>
    </source>
</evidence>
<comment type="subcellular location">
    <subcellularLocation>
        <location evidence="5">Endoplasmic reticulum membrane</location>
        <topology evidence="5">Multi-pass membrane protein</topology>
    </subcellularLocation>
    <subcellularLocation>
        <location evidence="1">Membrane</location>
        <topology evidence="1">Multi-pass membrane protein</topology>
    </subcellularLocation>
</comment>
<dbReference type="VEuPathDB" id="FungiDB:PC9H_010735"/>
<comment type="catalytic activity">
    <reaction evidence="5">
        <text>[protein]-C-terminal S-[(2E,6E)-farnesyl]-L-cysteine + S-adenosyl-L-methionine = [protein]-C-terminal S-[(2E,6E)-farnesyl]-L-cysteine methyl ester + S-adenosyl-L-homocysteine</text>
        <dbReference type="Rhea" id="RHEA:21672"/>
        <dbReference type="Rhea" id="RHEA-COMP:12125"/>
        <dbReference type="Rhea" id="RHEA-COMP:12126"/>
        <dbReference type="ChEBI" id="CHEBI:57856"/>
        <dbReference type="ChEBI" id="CHEBI:59789"/>
        <dbReference type="ChEBI" id="CHEBI:90510"/>
        <dbReference type="ChEBI" id="CHEBI:90511"/>
        <dbReference type="EC" id="2.1.1.100"/>
    </reaction>
</comment>
<evidence type="ECO:0000256" key="2">
    <source>
        <dbReference type="ARBA" id="ARBA00022692"/>
    </source>
</evidence>
<proteinExistence type="inferred from homology"/>
<dbReference type="GeneID" id="59380553"/>
<dbReference type="InterPro" id="IPR052527">
    <property type="entry name" value="Metal_cation-efflux_comp"/>
</dbReference>
<dbReference type="Proteomes" id="UP000623687">
    <property type="component" value="Unassembled WGS sequence"/>
</dbReference>
<evidence type="ECO:0000256" key="3">
    <source>
        <dbReference type="ARBA" id="ARBA00022989"/>
    </source>
</evidence>
<dbReference type="InterPro" id="IPR007269">
    <property type="entry name" value="ICMT_MeTrfase"/>
</dbReference>
<evidence type="ECO:0000313" key="6">
    <source>
        <dbReference type="EMBL" id="KAF7422579.1"/>
    </source>
</evidence>
<dbReference type="GO" id="GO:0032259">
    <property type="term" value="P:methylation"/>
    <property type="evidence" value="ECO:0007669"/>
    <property type="project" value="UniProtKB-KW"/>
</dbReference>
<name>A0A8H7DNW9_PLEOS</name>
<keyword evidence="5" id="KW-0949">S-adenosyl-L-methionine</keyword>
<reference evidence="6" key="1">
    <citation type="submission" date="2019-07" db="EMBL/GenBank/DDBJ databases">
        <authorList>
            <person name="Palmer J.M."/>
        </authorList>
    </citation>
    <scope>NUCLEOTIDE SEQUENCE</scope>
    <source>
        <strain evidence="6">PC9</strain>
    </source>
</reference>
<organism evidence="6 7">
    <name type="scientific">Pleurotus ostreatus</name>
    <name type="common">Oyster mushroom</name>
    <name type="synonym">White-rot fungus</name>
    <dbReference type="NCBI Taxonomy" id="5322"/>
    <lineage>
        <taxon>Eukaryota</taxon>
        <taxon>Fungi</taxon>
        <taxon>Dikarya</taxon>
        <taxon>Basidiomycota</taxon>
        <taxon>Agaricomycotina</taxon>
        <taxon>Agaricomycetes</taxon>
        <taxon>Agaricomycetidae</taxon>
        <taxon>Agaricales</taxon>
        <taxon>Pleurotineae</taxon>
        <taxon>Pleurotaceae</taxon>
        <taxon>Pleurotus</taxon>
    </lineage>
</organism>
<dbReference type="OrthoDB" id="422086at2759"/>
<dbReference type="RefSeq" id="XP_036627611.1">
    <property type="nucleotide sequence ID" value="XM_036780228.1"/>
</dbReference>
<sequence length="230" mass="25688">MYLAGLNLQLTHNQGVEGIVVASVCATQVIIAGHARSIIKAGKKAGNMKTMPTSLLGRLITPFHASVQMIPPLVYVATVAYNHLQQPAWMEDVAFPMEADLALGVGGKAMIRTLASLALVLWTRYNRVVLDHLGDEWHYIGIREKPKKIVNTGPYAYVRHPLYSGVLFQQLLYIPMFWSYVPCVCLPLVFGALVVKTSIEEKLIDEDPIAGNDYLEYKKQVPYKLIPYVY</sequence>
<dbReference type="PANTHER" id="PTHR43847:SF1">
    <property type="entry name" value="BLL3993 PROTEIN"/>
    <property type="match status" value="1"/>
</dbReference>
<evidence type="ECO:0000256" key="4">
    <source>
        <dbReference type="ARBA" id="ARBA00023136"/>
    </source>
</evidence>
<dbReference type="GO" id="GO:0005789">
    <property type="term" value="C:endoplasmic reticulum membrane"/>
    <property type="evidence" value="ECO:0007669"/>
    <property type="project" value="UniProtKB-SubCell"/>
</dbReference>
<gene>
    <name evidence="6" type="ORF">PC9H_010735</name>
</gene>
<dbReference type="Pfam" id="PF04140">
    <property type="entry name" value="ICMT"/>
    <property type="match status" value="1"/>
</dbReference>
<keyword evidence="5" id="KW-0808">Transferase</keyword>
<dbReference type="AlphaFoldDB" id="A0A8H7DNW9"/>
<dbReference type="PANTHER" id="PTHR43847">
    <property type="entry name" value="BLL3993 PROTEIN"/>
    <property type="match status" value="1"/>
</dbReference>
<dbReference type="EC" id="2.1.1.100" evidence="5"/>
<keyword evidence="4 5" id="KW-0472">Membrane</keyword>
<keyword evidence="2 5" id="KW-0812">Transmembrane</keyword>
<dbReference type="Gene3D" id="1.20.120.1630">
    <property type="match status" value="1"/>
</dbReference>
<accession>A0A8H7DNW9</accession>
<feature type="transmembrane region" description="Helical" evidence="5">
    <location>
        <begin position="171"/>
        <end position="195"/>
    </location>
</feature>
<dbReference type="GO" id="GO:0004671">
    <property type="term" value="F:protein C-terminal S-isoprenylcysteine carboxyl O-methyltransferase activity"/>
    <property type="evidence" value="ECO:0007669"/>
    <property type="project" value="UniProtKB-EC"/>
</dbReference>
<protein>
    <recommendedName>
        <fullName evidence="5">Protein-S-isoprenylcysteine O-methyltransferase</fullName>
        <ecNumber evidence="5">2.1.1.100</ecNumber>
    </recommendedName>
</protein>
<keyword evidence="3 5" id="KW-1133">Transmembrane helix</keyword>
<comment type="caution">
    <text evidence="5">Lacks conserved residue(s) required for the propagation of feature annotation.</text>
</comment>
<evidence type="ECO:0000256" key="1">
    <source>
        <dbReference type="ARBA" id="ARBA00004141"/>
    </source>
</evidence>
<evidence type="ECO:0000256" key="5">
    <source>
        <dbReference type="RuleBase" id="RU362022"/>
    </source>
</evidence>
<comment type="similarity">
    <text evidence="5">Belongs to the class VI-like SAM-binding methyltransferase superfamily. Isoprenylcysteine carboxyl methyltransferase family.</text>
</comment>
<keyword evidence="7" id="KW-1185">Reference proteome</keyword>
<keyword evidence="5" id="KW-0256">Endoplasmic reticulum</keyword>
<comment type="caution">
    <text evidence="6">The sequence shown here is derived from an EMBL/GenBank/DDBJ whole genome shotgun (WGS) entry which is preliminary data.</text>
</comment>
<keyword evidence="5" id="KW-0489">Methyltransferase</keyword>
<dbReference type="EMBL" id="JACETU010000008">
    <property type="protein sequence ID" value="KAF7422579.1"/>
    <property type="molecule type" value="Genomic_DNA"/>
</dbReference>